<accession>A0A158DWJ0</accession>
<protein>
    <submittedName>
        <fullName evidence="1">Uncharacterized protein</fullName>
    </submittedName>
</protein>
<evidence type="ECO:0000313" key="2">
    <source>
        <dbReference type="Proteomes" id="UP000054624"/>
    </source>
</evidence>
<reference evidence="2" key="1">
    <citation type="submission" date="2016-01" db="EMBL/GenBank/DDBJ databases">
        <authorList>
            <person name="Peeters Charlotte."/>
        </authorList>
    </citation>
    <scope>NUCLEOTIDE SEQUENCE [LARGE SCALE GENOMIC DNA]</scope>
</reference>
<keyword evidence="2" id="KW-1185">Reference proteome</keyword>
<dbReference type="AlphaFoldDB" id="A0A158DWJ0"/>
<sequence length="147" mass="17582">MDVFRRCRSCKGRFKVRPQSPNQRYCSSHERQLTRRRLWQKERLRSDSDYRENQLRASADWRARNPDYWKSYRQKNPLYVVRNREKQKKRTSDRAGAKMDVWALDSDLRSGTYILTAVSNSLRSKMNAWIVQLTVLKATEGPLADRL</sequence>
<evidence type="ECO:0000313" key="1">
    <source>
        <dbReference type="EMBL" id="SAK98982.1"/>
    </source>
</evidence>
<dbReference type="Proteomes" id="UP000054624">
    <property type="component" value="Unassembled WGS sequence"/>
</dbReference>
<name>A0A158DWJ0_9BURK</name>
<gene>
    <name evidence="1" type="ORF">AWB76_07624</name>
</gene>
<proteinExistence type="predicted"/>
<dbReference type="STRING" id="1777137.AWB76_07624"/>
<dbReference type="EMBL" id="FCOI02000060">
    <property type="protein sequence ID" value="SAK98982.1"/>
    <property type="molecule type" value="Genomic_DNA"/>
</dbReference>
<organism evidence="1 2">
    <name type="scientific">Caballeronia temeraria</name>
    <dbReference type="NCBI Taxonomy" id="1777137"/>
    <lineage>
        <taxon>Bacteria</taxon>
        <taxon>Pseudomonadati</taxon>
        <taxon>Pseudomonadota</taxon>
        <taxon>Betaproteobacteria</taxon>
        <taxon>Burkholderiales</taxon>
        <taxon>Burkholderiaceae</taxon>
        <taxon>Caballeronia</taxon>
    </lineage>
</organism>